<evidence type="ECO:0000259" key="2">
    <source>
        <dbReference type="Pfam" id="PF13449"/>
    </source>
</evidence>
<dbReference type="InterPro" id="IPR027372">
    <property type="entry name" value="Phytase-like_dom"/>
</dbReference>
<dbReference type="PANTHER" id="PTHR37957">
    <property type="entry name" value="BLR7070 PROTEIN"/>
    <property type="match status" value="1"/>
</dbReference>
<feature type="chain" id="PRO_5016904809" evidence="1">
    <location>
        <begin position="23"/>
        <end position="387"/>
    </location>
</feature>
<dbReference type="EMBL" id="UGNW01000001">
    <property type="protein sequence ID" value="STX32406.1"/>
    <property type="molecule type" value="Genomic_DNA"/>
</dbReference>
<dbReference type="OrthoDB" id="384721at2"/>
<organism evidence="4 6">
    <name type="scientific">Legionella birminghamensis</name>
    <dbReference type="NCBI Taxonomy" id="28083"/>
    <lineage>
        <taxon>Bacteria</taxon>
        <taxon>Pseudomonadati</taxon>
        <taxon>Pseudomonadota</taxon>
        <taxon>Gammaproteobacteria</taxon>
        <taxon>Legionellales</taxon>
        <taxon>Legionellaceae</taxon>
        <taxon>Legionella</taxon>
    </lineage>
</organism>
<keyword evidence="1" id="KW-0732">Signal</keyword>
<dbReference type="Pfam" id="PF13449">
    <property type="entry name" value="Phytase-like"/>
    <property type="match status" value="1"/>
</dbReference>
<dbReference type="RefSeq" id="WP_058523664.1">
    <property type="nucleotide sequence ID" value="NZ_CAAAHV010000008.1"/>
</dbReference>
<feature type="signal peptide" evidence="1">
    <location>
        <begin position="1"/>
        <end position="22"/>
    </location>
</feature>
<dbReference type="STRING" id="28083.Lbir_1612"/>
<evidence type="ECO:0000313" key="3">
    <source>
        <dbReference type="EMBL" id="KTC71757.1"/>
    </source>
</evidence>
<evidence type="ECO:0000313" key="4">
    <source>
        <dbReference type="EMBL" id="STX32406.1"/>
    </source>
</evidence>
<proteinExistence type="predicted"/>
<sequence>MGPLKSLSLFFLLIVYQSSGYAASSPAIESYELNEPPAIGTTEAGQLVHLGGFSGLRYMGTTADGTLQFLTHTDRGPNSAAYEEEGNIKRPFLLPEFNPRLVILSLTPTSKSLTVNKQIVLKTIDSRPFSGLPPAAEHNEQPVDIFGKNLPFNPLGIDLEGLEIASDHSYWLVEEYGPSILQFSSDGQLLKSFSPGKGLPFYLTQRQMNRGFESIALQGNKVYVLLQSPVVTDKADKNLPLIEFDNQTQQISGQFIYQLDKKYSDRTGDMVALGDGRFLVIEQNDREGKGSYKKIYLIDLAGATNKESSPSSVNIIPVHKKELLDLAALGIRDSKIEGITLISPNQIALITDNDFSVNTALDRKSGIVSIKKQSSKLYIITLTHSLY</sequence>
<dbReference type="Proteomes" id="UP000255066">
    <property type="component" value="Unassembled WGS sequence"/>
</dbReference>
<reference evidence="4 6" key="2">
    <citation type="submission" date="2018-06" db="EMBL/GenBank/DDBJ databases">
        <authorList>
            <consortium name="Pathogen Informatics"/>
            <person name="Doyle S."/>
        </authorList>
    </citation>
    <scope>NUCLEOTIDE SEQUENCE [LARGE SCALE GENOMIC DNA]</scope>
    <source>
        <strain evidence="4 6">NCTC12437</strain>
    </source>
</reference>
<dbReference type="Proteomes" id="UP000054735">
    <property type="component" value="Unassembled WGS sequence"/>
</dbReference>
<reference evidence="3 5" key="1">
    <citation type="submission" date="2015-11" db="EMBL/GenBank/DDBJ databases">
        <title>Genomic analysis of 38 Legionella species identifies large and diverse effector repertoires.</title>
        <authorList>
            <person name="Burstein D."/>
            <person name="Amaro F."/>
            <person name="Zusman T."/>
            <person name="Lifshitz Z."/>
            <person name="Cohen O."/>
            <person name="Gilbert J.A."/>
            <person name="Pupko T."/>
            <person name="Shuman H.A."/>
            <person name="Segal G."/>
        </authorList>
    </citation>
    <scope>NUCLEOTIDE SEQUENCE [LARGE SCALE GENOMIC DNA]</scope>
    <source>
        <strain evidence="3 5">CDC#1407-AL-14</strain>
    </source>
</reference>
<evidence type="ECO:0000313" key="6">
    <source>
        <dbReference type="Proteomes" id="UP000255066"/>
    </source>
</evidence>
<dbReference type="PANTHER" id="PTHR37957:SF1">
    <property type="entry name" value="PHYTASE-LIKE DOMAIN-CONTAINING PROTEIN"/>
    <property type="match status" value="1"/>
</dbReference>
<gene>
    <name evidence="3" type="ORF">Lbir_1612</name>
    <name evidence="4" type="ORF">NCTC12437_02191</name>
</gene>
<accession>A0A378IBX1</accession>
<evidence type="ECO:0000313" key="5">
    <source>
        <dbReference type="Proteomes" id="UP000054735"/>
    </source>
</evidence>
<dbReference type="EMBL" id="LNXT01000019">
    <property type="protein sequence ID" value="KTC71757.1"/>
    <property type="molecule type" value="Genomic_DNA"/>
</dbReference>
<dbReference type="AlphaFoldDB" id="A0A378IBX1"/>
<protein>
    <submittedName>
        <fullName evidence="4">Uncharacterized protein conserved in bacteria</fullName>
    </submittedName>
</protein>
<keyword evidence="5" id="KW-1185">Reference proteome</keyword>
<name>A0A378IBX1_9GAMM</name>
<evidence type="ECO:0000256" key="1">
    <source>
        <dbReference type="SAM" id="SignalP"/>
    </source>
</evidence>
<feature type="domain" description="Phytase-like" evidence="2">
    <location>
        <begin position="49"/>
        <end position="355"/>
    </location>
</feature>